<dbReference type="Proteomes" id="UP000070779">
    <property type="component" value="Unassembled WGS sequence"/>
</dbReference>
<dbReference type="PATRIC" id="fig|28037.238.peg.1818"/>
<reference evidence="1 2" key="1">
    <citation type="submission" date="2016-01" db="EMBL/GenBank/DDBJ databases">
        <title>Highly variable Streptococcus oralis are common among viridans streptococci isolated from primates.</title>
        <authorList>
            <person name="Denapaite D."/>
            <person name="Rieger M."/>
            <person name="Koendgen S."/>
            <person name="Brueckner R."/>
            <person name="Ochigava I."/>
            <person name="Kappeler P."/>
            <person name="Maetz-Rensing K."/>
            <person name="Leendertz F."/>
            <person name="Hakenbeck R."/>
        </authorList>
    </citation>
    <scope>NUCLEOTIDE SEQUENCE [LARGE SCALE GENOMIC DNA]</scope>
    <source>
        <strain evidence="1 2">DD22</strain>
    </source>
</reference>
<sequence>MILRHPGISPTNDLVAKKIFSNPEITCQFIRDMLDLPAKNVTILEESNIHVLSSMPYSVQDFYTSIDVLAELDNGTQVIIEIQVHHQNFFINCLWAYLCSQVNQNLEKIRQREGDTHQSYKHIAPVYAIAIVDSNYFSDDIAFHSFSMREDTTGEVLTIINNGQENHLVKMAFLELKNTEKPAKTRLASRGWSFLGTNPLLSNPSEPSTKQTNCWTTRAGSRRTGRCLVNNADVKNKPC</sequence>
<organism evidence="1 2">
    <name type="scientific">Streptococcus mitis</name>
    <dbReference type="NCBI Taxonomy" id="28037"/>
    <lineage>
        <taxon>Bacteria</taxon>
        <taxon>Bacillati</taxon>
        <taxon>Bacillota</taxon>
        <taxon>Bacilli</taxon>
        <taxon>Lactobacillales</taxon>
        <taxon>Streptococcaceae</taxon>
        <taxon>Streptococcus</taxon>
        <taxon>Streptococcus mitis group</taxon>
    </lineage>
</organism>
<evidence type="ECO:0000313" key="1">
    <source>
        <dbReference type="EMBL" id="KXU11313.1"/>
    </source>
</evidence>
<accession>A0A139R955</accession>
<dbReference type="Pfam" id="PF12784">
    <property type="entry name" value="PDDEXK_2"/>
    <property type="match status" value="1"/>
</dbReference>
<dbReference type="AlphaFoldDB" id="A0A139R955"/>
<comment type="caution">
    <text evidence="1">The sequence shown here is derived from an EMBL/GenBank/DDBJ whole genome shotgun (WGS) entry which is preliminary data.</text>
</comment>
<protein>
    <submittedName>
        <fullName evidence="1">Competence-induced protein Ccs16</fullName>
    </submittedName>
</protein>
<evidence type="ECO:0000313" key="2">
    <source>
        <dbReference type="Proteomes" id="UP000070779"/>
    </source>
</evidence>
<dbReference type="EMBL" id="LQZD01000399">
    <property type="protein sequence ID" value="KXU11313.1"/>
    <property type="molecule type" value="Genomic_DNA"/>
</dbReference>
<name>A0A139R955_STRMT</name>
<proteinExistence type="predicted"/>
<gene>
    <name evidence="1" type="ORF">SMIDD22_01521</name>
</gene>